<reference evidence="3" key="1">
    <citation type="journal article" date="2017" name="Genome Biol.">
        <title>Comparative genomics reveals high biological diversity and specific adaptations in the industrially and medically important fungal genus Aspergillus.</title>
        <authorList>
            <person name="de Vries R.P."/>
            <person name="Riley R."/>
            <person name="Wiebenga A."/>
            <person name="Aguilar-Osorio G."/>
            <person name="Amillis S."/>
            <person name="Uchima C.A."/>
            <person name="Anderluh G."/>
            <person name="Asadollahi M."/>
            <person name="Askin M."/>
            <person name="Barry K."/>
            <person name="Battaglia E."/>
            <person name="Bayram O."/>
            <person name="Benocci T."/>
            <person name="Braus-Stromeyer S.A."/>
            <person name="Caldana C."/>
            <person name="Canovas D."/>
            <person name="Cerqueira G.C."/>
            <person name="Chen F."/>
            <person name="Chen W."/>
            <person name="Choi C."/>
            <person name="Clum A."/>
            <person name="Dos Santos R.A."/>
            <person name="Damasio A.R."/>
            <person name="Diallinas G."/>
            <person name="Emri T."/>
            <person name="Fekete E."/>
            <person name="Flipphi M."/>
            <person name="Freyberg S."/>
            <person name="Gallo A."/>
            <person name="Gournas C."/>
            <person name="Habgood R."/>
            <person name="Hainaut M."/>
            <person name="Harispe M.L."/>
            <person name="Henrissat B."/>
            <person name="Hilden K.S."/>
            <person name="Hope R."/>
            <person name="Hossain A."/>
            <person name="Karabika E."/>
            <person name="Karaffa L."/>
            <person name="Karanyi Z."/>
            <person name="Krasevec N."/>
            <person name="Kuo A."/>
            <person name="Kusch H."/>
            <person name="LaButti K."/>
            <person name="Lagendijk E.L."/>
            <person name="Lapidus A."/>
            <person name="Levasseur A."/>
            <person name="Lindquist E."/>
            <person name="Lipzen A."/>
            <person name="Logrieco A.F."/>
            <person name="MacCabe A."/>
            <person name="Maekelae M.R."/>
            <person name="Malavazi I."/>
            <person name="Melin P."/>
            <person name="Meyer V."/>
            <person name="Mielnichuk N."/>
            <person name="Miskei M."/>
            <person name="Molnar A.P."/>
            <person name="Mule G."/>
            <person name="Ngan C.Y."/>
            <person name="Orejas M."/>
            <person name="Orosz E."/>
            <person name="Ouedraogo J.P."/>
            <person name="Overkamp K.M."/>
            <person name="Park H.-S."/>
            <person name="Perrone G."/>
            <person name="Piumi F."/>
            <person name="Punt P.J."/>
            <person name="Ram A.F."/>
            <person name="Ramon A."/>
            <person name="Rauscher S."/>
            <person name="Record E."/>
            <person name="Riano-Pachon D.M."/>
            <person name="Robert V."/>
            <person name="Roehrig J."/>
            <person name="Ruller R."/>
            <person name="Salamov A."/>
            <person name="Salih N.S."/>
            <person name="Samson R.A."/>
            <person name="Sandor E."/>
            <person name="Sanguinetti M."/>
            <person name="Schuetze T."/>
            <person name="Sepcic K."/>
            <person name="Shelest E."/>
            <person name="Sherlock G."/>
            <person name="Sophianopoulou V."/>
            <person name="Squina F.M."/>
            <person name="Sun H."/>
            <person name="Susca A."/>
            <person name="Todd R.B."/>
            <person name="Tsang A."/>
            <person name="Unkles S.E."/>
            <person name="van de Wiele N."/>
            <person name="van Rossen-Uffink D."/>
            <person name="Oliveira J.V."/>
            <person name="Vesth T.C."/>
            <person name="Visser J."/>
            <person name="Yu J.-H."/>
            <person name="Zhou M."/>
            <person name="Andersen M.R."/>
            <person name="Archer D.B."/>
            <person name="Baker S.E."/>
            <person name="Benoit I."/>
            <person name="Brakhage A.A."/>
            <person name="Braus G.H."/>
            <person name="Fischer R."/>
            <person name="Frisvad J.C."/>
            <person name="Goldman G.H."/>
            <person name="Houbraken J."/>
            <person name="Oakley B."/>
            <person name="Pocsi I."/>
            <person name="Scazzocchio C."/>
            <person name="Seiboth B."/>
            <person name="vanKuyk P.A."/>
            <person name="Wortman J."/>
            <person name="Dyer P.S."/>
            <person name="Grigoriev I.V."/>
        </authorList>
    </citation>
    <scope>NUCLEOTIDE SEQUENCE [LARGE SCALE GENOMIC DNA]</scope>
    <source>
        <strain evidence="3">DTO 134E9</strain>
    </source>
</reference>
<dbReference type="Pfam" id="PF08240">
    <property type="entry name" value="ADH_N"/>
    <property type="match status" value="1"/>
</dbReference>
<dbReference type="Gene3D" id="3.90.180.10">
    <property type="entry name" value="Medium-chain alcohol dehydrogenases, catalytic domain"/>
    <property type="match status" value="1"/>
</dbReference>
<dbReference type="Proteomes" id="UP000184383">
    <property type="component" value="Unassembled WGS sequence"/>
</dbReference>
<dbReference type="Gene3D" id="3.40.50.720">
    <property type="entry name" value="NAD(P)-binding Rossmann-like Domain"/>
    <property type="match status" value="1"/>
</dbReference>
<keyword evidence="3" id="KW-1185">Reference proteome</keyword>
<dbReference type="EMBL" id="KV878211">
    <property type="protein sequence ID" value="OJJ38013.1"/>
    <property type="molecule type" value="Genomic_DNA"/>
</dbReference>
<sequence length="317" mass="33921">MEVMVHHWLMHAGFGFHGQNGRQCYEAFPASHLSTLSPNGRDANIANGGNPWPVVPHGVLCNDSAGKVIAVGEKVKSLAIGNCVGPIVDTENITGRESTRSWLTADEDGVLADFIVFDERKVSKLPCSLDSTKACVIACAGVTAWTALQGFGIGNSVLVQGILAGTGGVSNLALKPARLSGLKVILSSSSDEKFEKIRKQFASPTLLAVNYVTNFEWHEDVLKHTGGHGVDLVIEIGGAESLVKSMKCTKRGGTISQVGYLSKQNSNDLALLLPVLIDPRHDLDDICAALPATQMPLRDIIDILYSFEKADEAVQYI</sequence>
<evidence type="ECO:0000259" key="1">
    <source>
        <dbReference type="SMART" id="SM00829"/>
    </source>
</evidence>
<dbReference type="RefSeq" id="XP_040691689.1">
    <property type="nucleotide sequence ID" value="XM_040837523.1"/>
</dbReference>
<gene>
    <name evidence="2" type="ORF">ASPWEDRAFT_50959</name>
</gene>
<dbReference type="InterPro" id="IPR052711">
    <property type="entry name" value="Zinc_ADH-like"/>
</dbReference>
<dbReference type="VEuPathDB" id="FungiDB:ASPWEDRAFT_50959"/>
<dbReference type="SMART" id="SM00829">
    <property type="entry name" value="PKS_ER"/>
    <property type="match status" value="1"/>
</dbReference>
<dbReference type="Pfam" id="PF00107">
    <property type="entry name" value="ADH_zinc_N"/>
    <property type="match status" value="1"/>
</dbReference>
<dbReference type="PANTHER" id="PTHR45033:SF2">
    <property type="entry name" value="ZINC-TYPE ALCOHOL DEHYDROGENASE-LIKE PROTEIN C1773.06C"/>
    <property type="match status" value="1"/>
</dbReference>
<dbReference type="InterPro" id="IPR013149">
    <property type="entry name" value="ADH-like_C"/>
</dbReference>
<dbReference type="OrthoDB" id="3509362at2759"/>
<protein>
    <recommendedName>
        <fullName evidence="1">Enoyl reductase (ER) domain-containing protein</fullName>
    </recommendedName>
</protein>
<feature type="domain" description="Enoyl reductase (ER)" evidence="1">
    <location>
        <begin position="18"/>
        <end position="314"/>
    </location>
</feature>
<proteinExistence type="predicted"/>
<dbReference type="SUPFAM" id="SSF50129">
    <property type="entry name" value="GroES-like"/>
    <property type="match status" value="1"/>
</dbReference>
<dbReference type="AlphaFoldDB" id="A0A1L9RT06"/>
<dbReference type="InterPro" id="IPR013154">
    <property type="entry name" value="ADH-like_N"/>
</dbReference>
<dbReference type="STRING" id="1073089.A0A1L9RT06"/>
<dbReference type="SUPFAM" id="SSF51735">
    <property type="entry name" value="NAD(P)-binding Rossmann-fold domains"/>
    <property type="match status" value="1"/>
</dbReference>
<dbReference type="PANTHER" id="PTHR45033">
    <property type="match status" value="1"/>
</dbReference>
<organism evidence="2 3">
    <name type="scientific">Aspergillus wentii DTO 134E9</name>
    <dbReference type="NCBI Taxonomy" id="1073089"/>
    <lineage>
        <taxon>Eukaryota</taxon>
        <taxon>Fungi</taxon>
        <taxon>Dikarya</taxon>
        <taxon>Ascomycota</taxon>
        <taxon>Pezizomycotina</taxon>
        <taxon>Eurotiomycetes</taxon>
        <taxon>Eurotiomycetidae</taxon>
        <taxon>Eurotiales</taxon>
        <taxon>Aspergillaceae</taxon>
        <taxon>Aspergillus</taxon>
        <taxon>Aspergillus subgen. Cremei</taxon>
    </lineage>
</organism>
<dbReference type="InterPro" id="IPR036291">
    <property type="entry name" value="NAD(P)-bd_dom_sf"/>
</dbReference>
<dbReference type="GO" id="GO:0016491">
    <property type="term" value="F:oxidoreductase activity"/>
    <property type="evidence" value="ECO:0007669"/>
    <property type="project" value="InterPro"/>
</dbReference>
<name>A0A1L9RT06_ASPWE</name>
<dbReference type="InterPro" id="IPR011032">
    <property type="entry name" value="GroES-like_sf"/>
</dbReference>
<dbReference type="InterPro" id="IPR020843">
    <property type="entry name" value="ER"/>
</dbReference>
<accession>A0A1L9RT06</accession>
<dbReference type="CDD" id="cd08276">
    <property type="entry name" value="MDR7"/>
    <property type="match status" value="1"/>
</dbReference>
<dbReference type="GeneID" id="63753371"/>
<evidence type="ECO:0000313" key="2">
    <source>
        <dbReference type="EMBL" id="OJJ38013.1"/>
    </source>
</evidence>
<evidence type="ECO:0000313" key="3">
    <source>
        <dbReference type="Proteomes" id="UP000184383"/>
    </source>
</evidence>